<protein>
    <submittedName>
        <fullName evidence="1">Uncharacterized protein</fullName>
    </submittedName>
</protein>
<evidence type="ECO:0000313" key="1">
    <source>
        <dbReference type="EMBL" id="KAB1204935.1"/>
    </source>
</evidence>
<organism evidence="1 2">
    <name type="scientific">Morella rubra</name>
    <name type="common">Chinese bayberry</name>
    <dbReference type="NCBI Taxonomy" id="262757"/>
    <lineage>
        <taxon>Eukaryota</taxon>
        <taxon>Viridiplantae</taxon>
        <taxon>Streptophyta</taxon>
        <taxon>Embryophyta</taxon>
        <taxon>Tracheophyta</taxon>
        <taxon>Spermatophyta</taxon>
        <taxon>Magnoliopsida</taxon>
        <taxon>eudicotyledons</taxon>
        <taxon>Gunneridae</taxon>
        <taxon>Pentapetalae</taxon>
        <taxon>rosids</taxon>
        <taxon>fabids</taxon>
        <taxon>Fagales</taxon>
        <taxon>Myricaceae</taxon>
        <taxon>Morella</taxon>
    </lineage>
</organism>
<dbReference type="PANTHER" id="PTHR33116:SF86">
    <property type="entry name" value="REVERSE TRANSCRIPTASE DOMAIN-CONTAINING PROTEIN"/>
    <property type="match status" value="1"/>
</dbReference>
<dbReference type="OrthoDB" id="1744944at2759"/>
<keyword evidence="2" id="KW-1185">Reference proteome</keyword>
<evidence type="ECO:0000313" key="2">
    <source>
        <dbReference type="Proteomes" id="UP000516437"/>
    </source>
</evidence>
<comment type="caution">
    <text evidence="1">The sequence shown here is derived from an EMBL/GenBank/DDBJ whole genome shotgun (WGS) entry which is preliminary data.</text>
</comment>
<dbReference type="PANTHER" id="PTHR33116">
    <property type="entry name" value="REVERSE TRANSCRIPTASE ZINC-BINDING DOMAIN-CONTAINING PROTEIN-RELATED-RELATED"/>
    <property type="match status" value="1"/>
</dbReference>
<dbReference type="EMBL" id="RXIC02000025">
    <property type="protein sequence ID" value="KAB1204935.1"/>
    <property type="molecule type" value="Genomic_DNA"/>
</dbReference>
<reference evidence="1 2" key="1">
    <citation type="journal article" date="2019" name="Plant Biotechnol. J.">
        <title>The red bayberry genome and genetic basis of sex determination.</title>
        <authorList>
            <person name="Jia H.M."/>
            <person name="Jia H.J."/>
            <person name="Cai Q.L."/>
            <person name="Wang Y."/>
            <person name="Zhao H.B."/>
            <person name="Yang W.F."/>
            <person name="Wang G.Y."/>
            <person name="Li Y.H."/>
            <person name="Zhan D.L."/>
            <person name="Shen Y.T."/>
            <person name="Niu Q.F."/>
            <person name="Chang L."/>
            <person name="Qiu J."/>
            <person name="Zhao L."/>
            <person name="Xie H.B."/>
            <person name="Fu W.Y."/>
            <person name="Jin J."/>
            <person name="Li X.W."/>
            <person name="Jiao Y."/>
            <person name="Zhou C.C."/>
            <person name="Tu T."/>
            <person name="Chai C.Y."/>
            <person name="Gao J.L."/>
            <person name="Fan L.J."/>
            <person name="van de Weg E."/>
            <person name="Wang J.Y."/>
            <person name="Gao Z.S."/>
        </authorList>
    </citation>
    <scope>NUCLEOTIDE SEQUENCE [LARGE SCALE GENOMIC DNA]</scope>
    <source>
        <tissue evidence="1">Leaves</tissue>
    </source>
</reference>
<dbReference type="Proteomes" id="UP000516437">
    <property type="component" value="Chromosome 7"/>
</dbReference>
<proteinExistence type="predicted"/>
<sequence>MPFINTHSGSCRQACKDLQDKVAKRVAGWKARALSQAGRTVLIQAVASAMPSYFMAVFLLPKEVLRDIDRVFKNFWWGFKDDTQRHYHPEAWSAICVPQELGGLGLRRMEDINKALLAQLGWKFLSDENALWVKALNAKYFGSADFLSLSRRGATLGPGVVCFIFKILSLQVYVGRSVMEVSLTFGVRHGFRVLNILNPSCGWVFWWAELLIMLKI</sequence>
<dbReference type="AlphaFoldDB" id="A0A6A1UWY8"/>
<gene>
    <name evidence="1" type="ORF">CJ030_MR7G015231</name>
</gene>
<accession>A0A6A1UWY8</accession>
<name>A0A6A1UWY8_9ROSI</name>